<dbReference type="RefSeq" id="WP_069436692.1">
    <property type="nucleotide sequence ID" value="NZ_LPWG01000010.1"/>
</dbReference>
<reference evidence="3 4" key="1">
    <citation type="journal article" date="2016" name="Environ. Microbiol.">
        <title>New Methyloceanibacter diversity from North Sea sediments includes methanotroph containing solely the soluble methane monooxygenase.</title>
        <authorList>
            <person name="Vekeman B."/>
            <person name="Kerckhof F.M."/>
            <person name="Cremers G."/>
            <person name="de Vos P."/>
            <person name="Vandamme P."/>
            <person name="Boon N."/>
            <person name="Op den Camp H.J."/>
            <person name="Heylen K."/>
        </authorList>
    </citation>
    <scope>NUCLEOTIDE SEQUENCE [LARGE SCALE GENOMIC DNA]</scope>
    <source>
        <strain evidence="3 4">R-67174</strain>
    </source>
</reference>
<evidence type="ECO:0000256" key="1">
    <source>
        <dbReference type="SAM" id="MobiDB-lite"/>
    </source>
</evidence>
<dbReference type="OrthoDB" id="8480861at2"/>
<dbReference type="EMBL" id="LPWG01000010">
    <property type="protein sequence ID" value="ODR99852.1"/>
    <property type="molecule type" value="Genomic_DNA"/>
</dbReference>
<feature type="compositionally biased region" description="Basic and acidic residues" evidence="1">
    <location>
        <begin position="181"/>
        <end position="194"/>
    </location>
</feature>
<feature type="chain" id="PRO_5009139023" evidence="2">
    <location>
        <begin position="23"/>
        <end position="194"/>
    </location>
</feature>
<feature type="region of interest" description="Disordered" evidence="1">
    <location>
        <begin position="138"/>
        <end position="194"/>
    </location>
</feature>
<evidence type="ECO:0000313" key="3">
    <source>
        <dbReference type="EMBL" id="ODR99852.1"/>
    </source>
</evidence>
<evidence type="ECO:0000256" key="2">
    <source>
        <dbReference type="SAM" id="SignalP"/>
    </source>
</evidence>
<dbReference type="Proteomes" id="UP000094501">
    <property type="component" value="Unassembled WGS sequence"/>
</dbReference>
<keyword evidence="4" id="KW-1185">Reference proteome</keyword>
<dbReference type="AlphaFoldDB" id="A0A1E3W230"/>
<feature type="signal peptide" evidence="2">
    <location>
        <begin position="1"/>
        <end position="22"/>
    </location>
</feature>
<protein>
    <submittedName>
        <fullName evidence="3">Uncharacterized protein</fullName>
    </submittedName>
</protein>
<evidence type="ECO:0000313" key="4">
    <source>
        <dbReference type="Proteomes" id="UP000094501"/>
    </source>
</evidence>
<proteinExistence type="predicted"/>
<feature type="compositionally biased region" description="Low complexity" evidence="1">
    <location>
        <begin position="160"/>
        <end position="171"/>
    </location>
</feature>
<keyword evidence="2" id="KW-0732">Signal</keyword>
<comment type="caution">
    <text evidence="3">The sequence shown here is derived from an EMBL/GenBank/DDBJ whole genome shotgun (WGS) entry which is preliminary data.</text>
</comment>
<sequence length="194" mass="21498">MRYAVCLLTAIGLYLVTLSAQAVPAPMSDAELVAKSDVVALVRVMSVTCTSVTTDKTTGERLPAYLAKLRVIEAKKGDVKPGGEVLVTFHALPRGILGPWTVYYYPGEEVWTHLYKRDGGATYATTWWNAKRDQAKRPRPRTCRPWSASPSWRVKRPETGPLGARAGPGARCVPRYPGKPWHPDISRHLDNSRN</sequence>
<accession>A0A1E3W230</accession>
<organism evidence="3 4">
    <name type="scientific">Methyloceanibacter methanicus</name>
    <dbReference type="NCBI Taxonomy" id="1774968"/>
    <lineage>
        <taxon>Bacteria</taxon>
        <taxon>Pseudomonadati</taxon>
        <taxon>Pseudomonadota</taxon>
        <taxon>Alphaproteobacteria</taxon>
        <taxon>Hyphomicrobiales</taxon>
        <taxon>Hyphomicrobiaceae</taxon>
        <taxon>Methyloceanibacter</taxon>
    </lineage>
</organism>
<name>A0A1E3W230_9HYPH</name>
<gene>
    <name evidence="3" type="ORF">AUC68_01570</name>
</gene>